<evidence type="ECO:0000313" key="4">
    <source>
        <dbReference type="EMBL" id="CAB4880154.1"/>
    </source>
</evidence>
<comment type="similarity">
    <text evidence="1">Belongs to the NAD(P)H dehydrogenase (quinone) family.</text>
</comment>
<feature type="domain" description="Flavodoxin-like fold" evidence="3">
    <location>
        <begin position="1"/>
        <end position="156"/>
    </location>
</feature>
<evidence type="ECO:0000259" key="3">
    <source>
        <dbReference type="Pfam" id="PF02525"/>
    </source>
</evidence>
<dbReference type="PANTHER" id="PTHR10204">
    <property type="entry name" value="NAD P H OXIDOREDUCTASE-RELATED"/>
    <property type="match status" value="1"/>
</dbReference>
<evidence type="ECO:0000256" key="1">
    <source>
        <dbReference type="ARBA" id="ARBA00006252"/>
    </source>
</evidence>
<gene>
    <name evidence="4" type="ORF">UFOPK3376_01435</name>
</gene>
<dbReference type="PANTHER" id="PTHR10204:SF34">
    <property type="entry name" value="NAD(P)H DEHYDROGENASE [QUINONE] 1 ISOFORM 1"/>
    <property type="match status" value="1"/>
</dbReference>
<evidence type="ECO:0000256" key="2">
    <source>
        <dbReference type="ARBA" id="ARBA00023002"/>
    </source>
</evidence>
<dbReference type="SUPFAM" id="SSF52218">
    <property type="entry name" value="Flavoproteins"/>
    <property type="match status" value="1"/>
</dbReference>
<sequence length="195" mass="21689">MRALVVVTHPAETSFTRATCDAATRGLIRAGHTVTVLDLYSMGFQPAMTNAERAAYHEANPVVDPLVAESVAAIRQAEMLVFVYPTWWSGLPAMLKGWLEKTMLPDVAFVFDADHRVRPGLTKVRRIVGISSYGSARTYVKAINDNGRRTLLRALRLNTGLRTRSTWLAFYSIDSSTAEQRGAFIERVERKMASV</sequence>
<dbReference type="Pfam" id="PF02525">
    <property type="entry name" value="Flavodoxin_2"/>
    <property type="match status" value="1"/>
</dbReference>
<keyword evidence="2" id="KW-0560">Oxidoreductase</keyword>
<accession>A0A6J7EGC4</accession>
<reference evidence="4" key="1">
    <citation type="submission" date="2020-05" db="EMBL/GenBank/DDBJ databases">
        <authorList>
            <person name="Chiriac C."/>
            <person name="Salcher M."/>
            <person name="Ghai R."/>
            <person name="Kavagutti S V."/>
        </authorList>
    </citation>
    <scope>NUCLEOTIDE SEQUENCE</scope>
</reference>
<dbReference type="InterPro" id="IPR003680">
    <property type="entry name" value="Flavodoxin_fold"/>
</dbReference>
<dbReference type="InterPro" id="IPR051545">
    <property type="entry name" value="NAD(P)H_dehydrogenase_qn"/>
</dbReference>
<dbReference type="GO" id="GO:0003955">
    <property type="term" value="F:NAD(P)H dehydrogenase (quinone) activity"/>
    <property type="evidence" value="ECO:0007669"/>
    <property type="project" value="TreeGrafter"/>
</dbReference>
<organism evidence="4">
    <name type="scientific">freshwater metagenome</name>
    <dbReference type="NCBI Taxonomy" id="449393"/>
    <lineage>
        <taxon>unclassified sequences</taxon>
        <taxon>metagenomes</taxon>
        <taxon>ecological metagenomes</taxon>
    </lineage>
</organism>
<name>A0A6J7EGC4_9ZZZZ</name>
<dbReference type="Gene3D" id="3.40.50.360">
    <property type="match status" value="1"/>
</dbReference>
<dbReference type="EMBL" id="CAFBLP010000032">
    <property type="protein sequence ID" value="CAB4880154.1"/>
    <property type="molecule type" value="Genomic_DNA"/>
</dbReference>
<dbReference type="AlphaFoldDB" id="A0A6J7EGC4"/>
<dbReference type="InterPro" id="IPR029039">
    <property type="entry name" value="Flavoprotein-like_sf"/>
</dbReference>
<protein>
    <submittedName>
        <fullName evidence="4">Unannotated protein</fullName>
    </submittedName>
</protein>
<dbReference type="GO" id="GO:0005829">
    <property type="term" value="C:cytosol"/>
    <property type="evidence" value="ECO:0007669"/>
    <property type="project" value="TreeGrafter"/>
</dbReference>
<proteinExistence type="inferred from homology"/>